<reference evidence="1 2" key="1">
    <citation type="submission" date="2014-09" db="EMBL/GenBank/DDBJ databases">
        <authorList>
            <person name="Lapin J.S."/>
            <person name="Pope W.H."/>
            <person name="Hua J."/>
            <person name="Ford M.E."/>
            <person name="Conway J.F."/>
            <person name="Hatfull G.F."/>
            <person name="Hendrix R.W."/>
        </authorList>
    </citation>
    <scope>NUCLEOTIDE SEQUENCE [LARGE SCALE GENOMIC DNA]</scope>
</reference>
<protein>
    <submittedName>
        <fullName evidence="1">Uncharacterized protein</fullName>
    </submittedName>
</protein>
<accession>A0A097EWZ7</accession>
<evidence type="ECO:0000313" key="1">
    <source>
        <dbReference type="EMBL" id="AIT13943.1"/>
    </source>
</evidence>
<sequence>MTDKTFYDRIIEDKGVFDKVVYDLELMIKDAPNPRVRTQAEFAKTYLVQVQAICEAIKKHNDSA</sequence>
<dbReference type="RefSeq" id="YP_009101640.1">
    <property type="nucleotide sequence ID" value="NC_025447.1"/>
</dbReference>
<gene>
    <name evidence="1" type="primary">46</name>
    <name evidence="1" type="ORF">PBI_121Q_46</name>
</gene>
<dbReference type="OrthoDB" id="27333at10239"/>
<organism evidence="1 2">
    <name type="scientific">Escherichia phage 121Q</name>
    <dbReference type="NCBI Taxonomy" id="1555202"/>
    <lineage>
        <taxon>Viruses</taxon>
        <taxon>Duplodnaviria</taxon>
        <taxon>Heunggongvirae</taxon>
        <taxon>Uroviricota</taxon>
        <taxon>Caudoviricetes</taxon>
        <taxon>Asteriusvirus</taxon>
        <taxon>Asteriusvirus av121Q</taxon>
    </lineage>
</organism>
<evidence type="ECO:0000313" key="2">
    <source>
        <dbReference type="Proteomes" id="UP000029889"/>
    </source>
</evidence>
<proteinExistence type="predicted"/>
<keyword evidence="2" id="KW-1185">Reference proteome</keyword>
<dbReference type="KEGG" id="vg:22111086"/>
<dbReference type="EMBL" id="KM507819">
    <property type="protein sequence ID" value="AIT13943.1"/>
    <property type="molecule type" value="Genomic_DNA"/>
</dbReference>
<name>A0A097EWZ7_9CAUD</name>
<dbReference type="Proteomes" id="UP000029889">
    <property type="component" value="Segment"/>
</dbReference>
<dbReference type="GeneID" id="22111086"/>